<keyword evidence="6 11" id="KW-0479">Metal-binding</keyword>
<evidence type="ECO:0000256" key="10">
    <source>
        <dbReference type="ARBA" id="ARBA00049406"/>
    </source>
</evidence>
<evidence type="ECO:0000313" key="13">
    <source>
        <dbReference type="EMBL" id="MBB1096657.1"/>
    </source>
</evidence>
<dbReference type="Proteomes" id="UP000517106">
    <property type="component" value="Unassembled WGS sequence"/>
</dbReference>
<evidence type="ECO:0000256" key="1">
    <source>
        <dbReference type="ARBA" id="ARBA00001966"/>
    </source>
</evidence>
<dbReference type="SUPFAM" id="SSF143548">
    <property type="entry name" value="Serine metabolism enzymes domain"/>
    <property type="match status" value="1"/>
</dbReference>
<dbReference type="EC" id="4.3.1.17" evidence="11"/>
<comment type="similarity">
    <text evidence="3 11">Belongs to the iron-sulfur dependent L-serine dehydratase family.</text>
</comment>
<comment type="pathway">
    <text evidence="2">Carbohydrate biosynthesis; gluconeogenesis.</text>
</comment>
<dbReference type="PANTHER" id="PTHR30182:SF12">
    <property type="entry name" value="L-SERINE DEHYDRATASE, BETA CHAIN-RELATED"/>
    <property type="match status" value="1"/>
</dbReference>
<keyword evidence="9 11" id="KW-0456">Lyase</keyword>
<dbReference type="PANTHER" id="PTHR30182">
    <property type="entry name" value="L-SERINE DEHYDRATASE"/>
    <property type="match status" value="1"/>
</dbReference>
<comment type="cofactor">
    <cofactor evidence="1 11">
        <name>[4Fe-4S] cluster</name>
        <dbReference type="ChEBI" id="CHEBI:49883"/>
    </cofactor>
</comment>
<dbReference type="RefSeq" id="WP_182595274.1">
    <property type="nucleotide sequence ID" value="NZ_JACIVA010000029.1"/>
</dbReference>
<sequence>MSGNYRSVFDIIGPIMIGPSSSHTAGAVAIGQAANKLFGGVPKKVTVHYYGSFAQTHRGHGTDYAIAAGVMGFATDDPRVPTAPEIARDNGIDIRFVEEAGESPINHPNTAVLEMSAPGKKVRISGCSIGGGAIEIRDFVLDGVEVQPSGPLPIIIFVDKEKKHENALPVTAELEKVAPFSRKQVLQGENCDIYEYDIKNYMRDEVIKELKDKFENIICL</sequence>
<evidence type="ECO:0000256" key="9">
    <source>
        <dbReference type="ARBA" id="ARBA00023239"/>
    </source>
</evidence>
<gene>
    <name evidence="13" type="primary">sdaAB</name>
    <name evidence="13" type="ORF">H5S09_01615</name>
</gene>
<dbReference type="InterPro" id="IPR029009">
    <property type="entry name" value="ASB_dom_sf"/>
</dbReference>
<reference evidence="13 14" key="1">
    <citation type="submission" date="2020-07" db="EMBL/GenBank/DDBJ databases">
        <title>Description of Limosilactobacillus balticus sp. nov., Limosilactobacillus agrestis sp. nov., Limosilactobacillus albertensis sp. nov., Limosilactobacillus rudii sp. nov., Limosilactobacillus fastidiosus sp. nov., five novel Limosilactobacillus species isolated from the vertebrate gastrointestinal tract, and proposal of 6 subspecies of Limosilactobacillus reuteri adapted to the gastrointestinal tract of specific vertebrate hosts.</title>
        <authorList>
            <person name="Li F."/>
            <person name="Cheng C."/>
            <person name="Zheng J."/>
            <person name="Quevedo R.M."/>
            <person name="Li J."/>
            <person name="Roos S."/>
            <person name="Gaenzle M.G."/>
            <person name="Walter J."/>
        </authorList>
    </citation>
    <scope>NUCLEOTIDE SEQUENCE [LARGE SCALE GENOMIC DNA]</scope>
    <source>
        <strain evidence="13 14">STM2_1</strain>
    </source>
</reference>
<protein>
    <recommendedName>
        <fullName evidence="11">L-serine dehydratase</fullName>
        <ecNumber evidence="11">4.3.1.17</ecNumber>
    </recommendedName>
</protein>
<dbReference type="Pfam" id="PF03315">
    <property type="entry name" value="SDH_beta"/>
    <property type="match status" value="1"/>
</dbReference>
<dbReference type="Gene3D" id="3.30.1330.90">
    <property type="entry name" value="D-3-phosphoglycerate dehydrogenase, domain 3"/>
    <property type="match status" value="1"/>
</dbReference>
<dbReference type="GO" id="GO:0046872">
    <property type="term" value="F:metal ion binding"/>
    <property type="evidence" value="ECO:0007669"/>
    <property type="project" value="UniProtKB-KW"/>
</dbReference>
<dbReference type="AlphaFoldDB" id="A0A7W3UJC3"/>
<keyword evidence="4 11" id="KW-0312">Gluconeogenesis</keyword>
<comment type="catalytic activity">
    <reaction evidence="10 11">
        <text>L-serine = pyruvate + NH4(+)</text>
        <dbReference type="Rhea" id="RHEA:19169"/>
        <dbReference type="ChEBI" id="CHEBI:15361"/>
        <dbReference type="ChEBI" id="CHEBI:28938"/>
        <dbReference type="ChEBI" id="CHEBI:33384"/>
        <dbReference type="EC" id="4.3.1.17"/>
    </reaction>
</comment>
<evidence type="ECO:0000256" key="4">
    <source>
        <dbReference type="ARBA" id="ARBA00022432"/>
    </source>
</evidence>
<dbReference type="NCBIfam" id="TIGR00719">
    <property type="entry name" value="sda_beta"/>
    <property type="match status" value="1"/>
</dbReference>
<accession>A0A7W3UJC3</accession>
<comment type="caution">
    <text evidence="13">The sequence shown here is derived from an EMBL/GenBank/DDBJ whole genome shotgun (WGS) entry which is preliminary data.</text>
</comment>
<dbReference type="InterPro" id="IPR005131">
    <property type="entry name" value="Ser_deHydtase_bsu"/>
</dbReference>
<evidence type="ECO:0000256" key="11">
    <source>
        <dbReference type="RuleBase" id="RU366059"/>
    </source>
</evidence>
<keyword evidence="5 11" id="KW-0004">4Fe-4S</keyword>
<evidence type="ECO:0000256" key="3">
    <source>
        <dbReference type="ARBA" id="ARBA00008636"/>
    </source>
</evidence>
<evidence type="ECO:0000256" key="2">
    <source>
        <dbReference type="ARBA" id="ARBA00004742"/>
    </source>
</evidence>
<evidence type="ECO:0000313" key="14">
    <source>
        <dbReference type="Proteomes" id="UP000517106"/>
    </source>
</evidence>
<dbReference type="GO" id="GO:0051539">
    <property type="term" value="F:4 iron, 4 sulfur cluster binding"/>
    <property type="evidence" value="ECO:0007669"/>
    <property type="project" value="UniProtKB-UniRule"/>
</dbReference>
<evidence type="ECO:0000256" key="7">
    <source>
        <dbReference type="ARBA" id="ARBA00023004"/>
    </source>
</evidence>
<organism evidence="13 14">
    <name type="scientific">Limosilactobacillus rudii</name>
    <dbReference type="NCBI Taxonomy" id="2759755"/>
    <lineage>
        <taxon>Bacteria</taxon>
        <taxon>Bacillati</taxon>
        <taxon>Bacillota</taxon>
        <taxon>Bacilli</taxon>
        <taxon>Lactobacillales</taxon>
        <taxon>Lactobacillaceae</taxon>
        <taxon>Limosilactobacillus</taxon>
    </lineage>
</organism>
<evidence type="ECO:0000256" key="8">
    <source>
        <dbReference type="ARBA" id="ARBA00023014"/>
    </source>
</evidence>
<dbReference type="InterPro" id="IPR004643">
    <property type="entry name" value="Fe-S_L-Ser_bsu"/>
</dbReference>
<dbReference type="GO" id="GO:0003941">
    <property type="term" value="F:L-serine ammonia-lyase activity"/>
    <property type="evidence" value="ECO:0007669"/>
    <property type="project" value="UniProtKB-UniRule"/>
</dbReference>
<keyword evidence="8 11" id="KW-0411">Iron-sulfur</keyword>
<evidence type="ECO:0000259" key="12">
    <source>
        <dbReference type="Pfam" id="PF03315"/>
    </source>
</evidence>
<name>A0A7W3UJC3_9LACO</name>
<dbReference type="InterPro" id="IPR051318">
    <property type="entry name" value="Fe-S_L-Ser"/>
</dbReference>
<dbReference type="EMBL" id="JACIVA010000029">
    <property type="protein sequence ID" value="MBB1096657.1"/>
    <property type="molecule type" value="Genomic_DNA"/>
</dbReference>
<keyword evidence="7 11" id="KW-0408">Iron</keyword>
<proteinExistence type="inferred from homology"/>
<dbReference type="GO" id="GO:0006094">
    <property type="term" value="P:gluconeogenesis"/>
    <property type="evidence" value="ECO:0007669"/>
    <property type="project" value="UniProtKB-KW"/>
</dbReference>
<evidence type="ECO:0000256" key="5">
    <source>
        <dbReference type="ARBA" id="ARBA00022485"/>
    </source>
</evidence>
<feature type="domain" description="Serine dehydratase beta chain" evidence="12">
    <location>
        <begin position="7"/>
        <end position="79"/>
    </location>
</feature>
<evidence type="ECO:0000256" key="6">
    <source>
        <dbReference type="ARBA" id="ARBA00022723"/>
    </source>
</evidence>
<keyword evidence="14" id="KW-1185">Reference proteome</keyword>